<dbReference type="CDD" id="cd00377">
    <property type="entry name" value="ICL_PEPM"/>
    <property type="match status" value="1"/>
</dbReference>
<dbReference type="SUPFAM" id="SSF51621">
    <property type="entry name" value="Phosphoenolpyruvate/pyruvate domain"/>
    <property type="match status" value="1"/>
</dbReference>
<name>A0A221SWP4_9DEIO</name>
<dbReference type="EMBL" id="CP021081">
    <property type="protein sequence ID" value="ASN81064.1"/>
    <property type="molecule type" value="Genomic_DNA"/>
</dbReference>
<dbReference type="AlphaFoldDB" id="A0A221SWP4"/>
<accession>A0A221SWP4</accession>
<keyword evidence="2" id="KW-1185">Reference proteome</keyword>
<dbReference type="RefSeq" id="WP_027461803.1">
    <property type="nucleotide sequence ID" value="NZ_CP021081.1"/>
</dbReference>
<dbReference type="PANTHER" id="PTHR42905:SF16">
    <property type="entry name" value="CARBOXYPHOSPHONOENOLPYRUVATE PHOSPHONOMUTASE-LIKE PROTEIN (AFU_ORTHOLOGUE AFUA_5G07230)"/>
    <property type="match status" value="1"/>
</dbReference>
<dbReference type="InterPro" id="IPR015813">
    <property type="entry name" value="Pyrv/PenolPyrv_kinase-like_dom"/>
</dbReference>
<dbReference type="Pfam" id="PF13714">
    <property type="entry name" value="PEP_mutase"/>
    <property type="match status" value="1"/>
</dbReference>
<evidence type="ECO:0000313" key="2">
    <source>
        <dbReference type="Proteomes" id="UP000259030"/>
    </source>
</evidence>
<reference evidence="1 2" key="1">
    <citation type="submission" date="2017-05" db="EMBL/GenBank/DDBJ databases">
        <title>The complete genome sequence of Deinococcus ficus isolated from the rhizosphere of the Ficus religiosa L. in Taiwan.</title>
        <authorList>
            <person name="Wu K.-M."/>
            <person name="Liao T.-L."/>
            <person name="Liu Y.-M."/>
            <person name="Young C.-C."/>
            <person name="Tsai S.-F."/>
        </authorList>
    </citation>
    <scope>NUCLEOTIDE SEQUENCE [LARGE SCALE GENOMIC DNA]</scope>
    <source>
        <strain evidence="1 2">CC-FR2-10</strain>
    </source>
</reference>
<evidence type="ECO:0008006" key="3">
    <source>
        <dbReference type="Google" id="ProtNLM"/>
    </source>
</evidence>
<dbReference type="InterPro" id="IPR040442">
    <property type="entry name" value="Pyrv_kinase-like_dom_sf"/>
</dbReference>
<gene>
    <name evidence="1" type="ORF">DFI_08675</name>
</gene>
<proteinExistence type="predicted"/>
<dbReference type="Proteomes" id="UP000259030">
    <property type="component" value="Chromosome"/>
</dbReference>
<dbReference type="GO" id="GO:0003824">
    <property type="term" value="F:catalytic activity"/>
    <property type="evidence" value="ECO:0007669"/>
    <property type="project" value="InterPro"/>
</dbReference>
<dbReference type="Gene3D" id="6.10.250.510">
    <property type="match status" value="1"/>
</dbReference>
<protein>
    <recommendedName>
        <fullName evidence="3">2-methylisocitrate lyase</fullName>
    </recommendedName>
</protein>
<dbReference type="InterPro" id="IPR039556">
    <property type="entry name" value="ICL/PEPM"/>
</dbReference>
<dbReference type="PANTHER" id="PTHR42905">
    <property type="entry name" value="PHOSPHOENOLPYRUVATE CARBOXYLASE"/>
    <property type="match status" value="1"/>
</dbReference>
<dbReference type="Gene3D" id="3.20.20.60">
    <property type="entry name" value="Phosphoenolpyruvate-binding domains"/>
    <property type="match status" value="1"/>
</dbReference>
<dbReference type="KEGG" id="dfc:DFI_08675"/>
<organism evidence="1 2">
    <name type="scientific">Deinococcus ficus</name>
    <dbReference type="NCBI Taxonomy" id="317577"/>
    <lineage>
        <taxon>Bacteria</taxon>
        <taxon>Thermotogati</taxon>
        <taxon>Deinococcota</taxon>
        <taxon>Deinococci</taxon>
        <taxon>Deinococcales</taxon>
        <taxon>Deinococcaceae</taxon>
        <taxon>Deinococcus</taxon>
    </lineage>
</organism>
<sequence length="271" mass="28095">MTPSEPHPAFHALHARGFALPNAWDAASARIFQAAGFPAVGTTSAGIAYARGLPDGQRLSRAEMLAEIAVIRRALSVPLNADIEAGYGDAPDDVARTVREVAALDVAGVNLEDATGRPDAPLYALDEQVRRVEAARGASGVFLNVRTDTYLCGVGRNAQERLEETIRRGRAYLQAGADGMFVPGVTDPAVIRVLAAELPGPLNVMAAPGAPAVPDLLAAGARRVSLGQGAMLGALGHVARIAAELRGPGTYGAMSESFYGFAQAEALFASP</sequence>
<evidence type="ECO:0000313" key="1">
    <source>
        <dbReference type="EMBL" id="ASN81064.1"/>
    </source>
</evidence>
<dbReference type="STRING" id="317577.GCA_000419625_02180"/>